<dbReference type="AlphaFoldDB" id="A0A5B7JZJ6"/>
<keyword evidence="3" id="KW-1185">Reference proteome</keyword>
<dbReference type="Proteomes" id="UP000324222">
    <property type="component" value="Unassembled WGS sequence"/>
</dbReference>
<proteinExistence type="predicted"/>
<organism evidence="2 3">
    <name type="scientific">Portunus trituberculatus</name>
    <name type="common">Swimming crab</name>
    <name type="synonym">Neptunus trituberculatus</name>
    <dbReference type="NCBI Taxonomy" id="210409"/>
    <lineage>
        <taxon>Eukaryota</taxon>
        <taxon>Metazoa</taxon>
        <taxon>Ecdysozoa</taxon>
        <taxon>Arthropoda</taxon>
        <taxon>Crustacea</taxon>
        <taxon>Multicrustacea</taxon>
        <taxon>Malacostraca</taxon>
        <taxon>Eumalacostraca</taxon>
        <taxon>Eucarida</taxon>
        <taxon>Decapoda</taxon>
        <taxon>Pleocyemata</taxon>
        <taxon>Brachyura</taxon>
        <taxon>Eubrachyura</taxon>
        <taxon>Portunoidea</taxon>
        <taxon>Portunidae</taxon>
        <taxon>Portuninae</taxon>
        <taxon>Portunus</taxon>
    </lineage>
</organism>
<comment type="caution">
    <text evidence="2">The sequence shown here is derived from an EMBL/GenBank/DDBJ whole genome shotgun (WGS) entry which is preliminary data.</text>
</comment>
<protein>
    <submittedName>
        <fullName evidence="2">Uncharacterized protein</fullName>
    </submittedName>
</protein>
<evidence type="ECO:0000313" key="3">
    <source>
        <dbReference type="Proteomes" id="UP000324222"/>
    </source>
</evidence>
<feature type="region of interest" description="Disordered" evidence="1">
    <location>
        <begin position="1"/>
        <end position="32"/>
    </location>
</feature>
<reference evidence="2 3" key="1">
    <citation type="submission" date="2019-05" db="EMBL/GenBank/DDBJ databases">
        <title>Another draft genome of Portunus trituberculatus and its Hox gene families provides insights of decapod evolution.</title>
        <authorList>
            <person name="Jeong J.-H."/>
            <person name="Song I."/>
            <person name="Kim S."/>
            <person name="Choi T."/>
            <person name="Kim D."/>
            <person name="Ryu S."/>
            <person name="Kim W."/>
        </authorList>
    </citation>
    <scope>NUCLEOTIDE SEQUENCE [LARGE SCALE GENOMIC DNA]</scope>
    <source>
        <tissue evidence="2">Muscle</tissue>
    </source>
</reference>
<gene>
    <name evidence="2" type="ORF">E2C01_095190</name>
</gene>
<dbReference type="EMBL" id="VSRR010119703">
    <property type="protein sequence ID" value="MPC99756.1"/>
    <property type="molecule type" value="Genomic_DNA"/>
</dbReference>
<accession>A0A5B7JZJ6</accession>
<name>A0A5B7JZJ6_PORTR</name>
<evidence type="ECO:0000313" key="2">
    <source>
        <dbReference type="EMBL" id="MPC99756.1"/>
    </source>
</evidence>
<sequence>MKTNTAHPAAVQSRSPVGLPSVPPRAEEEHHHQHHHCWYAIPVWPNVHQSLLTLTTLAWKHEGS</sequence>
<evidence type="ECO:0000256" key="1">
    <source>
        <dbReference type="SAM" id="MobiDB-lite"/>
    </source>
</evidence>